<dbReference type="EMBL" id="CAJVPZ010098372">
    <property type="protein sequence ID" value="CAG8820035.1"/>
    <property type="molecule type" value="Genomic_DNA"/>
</dbReference>
<protein>
    <submittedName>
        <fullName evidence="1">11390_t:CDS:1</fullName>
    </submittedName>
</protein>
<evidence type="ECO:0000313" key="1">
    <source>
        <dbReference type="EMBL" id="CAG8820035.1"/>
    </source>
</evidence>
<gene>
    <name evidence="1" type="ORF">RFULGI_LOCUS19555</name>
</gene>
<organism evidence="1 2">
    <name type="scientific">Racocetra fulgida</name>
    <dbReference type="NCBI Taxonomy" id="60492"/>
    <lineage>
        <taxon>Eukaryota</taxon>
        <taxon>Fungi</taxon>
        <taxon>Fungi incertae sedis</taxon>
        <taxon>Mucoromycota</taxon>
        <taxon>Glomeromycotina</taxon>
        <taxon>Glomeromycetes</taxon>
        <taxon>Diversisporales</taxon>
        <taxon>Gigasporaceae</taxon>
        <taxon>Racocetra</taxon>
    </lineage>
</organism>
<dbReference type="Proteomes" id="UP000789396">
    <property type="component" value="Unassembled WGS sequence"/>
</dbReference>
<evidence type="ECO:0000313" key="2">
    <source>
        <dbReference type="Proteomes" id="UP000789396"/>
    </source>
</evidence>
<keyword evidence="2" id="KW-1185">Reference proteome</keyword>
<reference evidence="1" key="1">
    <citation type="submission" date="2021-06" db="EMBL/GenBank/DDBJ databases">
        <authorList>
            <person name="Kallberg Y."/>
            <person name="Tangrot J."/>
            <person name="Rosling A."/>
        </authorList>
    </citation>
    <scope>NUCLEOTIDE SEQUENCE</scope>
    <source>
        <strain evidence="1">IN212</strain>
    </source>
</reference>
<proteinExistence type="predicted"/>
<dbReference type="AlphaFoldDB" id="A0A9N9KDS5"/>
<name>A0A9N9KDS5_9GLOM</name>
<sequence length="143" mass="16878">NPNFGIEFWEKNLNKANYFKMLELFNESSMLKSDLKANNDNFYWNIWQGLKEYAKKLDIYDEQLGRRLVIKPILYESPISTMGFDRGYETNQNHHIGELDNMAQNIKVESESNDLTQVNRSLINEYQIDNSHTSSRDTNTQED</sequence>
<accession>A0A9N9KDS5</accession>
<comment type="caution">
    <text evidence="1">The sequence shown here is derived from an EMBL/GenBank/DDBJ whole genome shotgun (WGS) entry which is preliminary data.</text>
</comment>
<feature type="non-terminal residue" evidence="1">
    <location>
        <position position="143"/>
    </location>
</feature>
<feature type="non-terminal residue" evidence="1">
    <location>
        <position position="1"/>
    </location>
</feature>